<dbReference type="AlphaFoldDB" id="A0A380G113"/>
<protein>
    <submittedName>
        <fullName evidence="7">MBL fold metallo-hydrolase</fullName>
    </submittedName>
    <submittedName>
        <fullName evidence="6">Metallo-beta-lactamase</fullName>
    </submittedName>
</protein>
<dbReference type="SMART" id="SM00849">
    <property type="entry name" value="Lactamase_B"/>
    <property type="match status" value="1"/>
</dbReference>
<dbReference type="Proteomes" id="UP000254047">
    <property type="component" value="Unassembled WGS sequence"/>
</dbReference>
<dbReference type="RefSeq" id="WP_103298304.1">
    <property type="nucleotide sequence ID" value="NZ_PPQT01000070.1"/>
</dbReference>
<dbReference type="InterPro" id="IPR001279">
    <property type="entry name" value="Metallo-B-lactamas"/>
</dbReference>
<evidence type="ECO:0000256" key="4">
    <source>
        <dbReference type="ARBA" id="ARBA00022833"/>
    </source>
</evidence>
<keyword evidence="2" id="KW-0479">Metal-binding</keyword>
<dbReference type="PANTHER" id="PTHR42978:SF6">
    <property type="entry name" value="QUORUM-QUENCHING LACTONASE YTNP-RELATED"/>
    <property type="match status" value="1"/>
</dbReference>
<organism evidence="6 8">
    <name type="scientific">Staphylococcus petrasii</name>
    <dbReference type="NCBI Taxonomy" id="1276936"/>
    <lineage>
        <taxon>Bacteria</taxon>
        <taxon>Bacillati</taxon>
        <taxon>Bacillota</taxon>
        <taxon>Bacilli</taxon>
        <taxon>Bacillales</taxon>
        <taxon>Staphylococcaceae</taxon>
        <taxon>Staphylococcus</taxon>
    </lineage>
</organism>
<evidence type="ECO:0000313" key="9">
    <source>
        <dbReference type="Proteomes" id="UP000297598"/>
    </source>
</evidence>
<sequence length="273" mass="31810">MKLGKFNVNYLNGGTTKMDGGAIFGVVPKPLWSKKYDVNDKNQVPNLTYPILIETGDKNILVDVGIGNGKLNDKQLRNYAVDYESKIDEELKDHGLSVDDIDIVLMTHMHFDHATGLTDVEGNAIFKNALHYIQQDEWHEFISPNIRSQATYWKKNRGTYEENMLLFDKEIEVYPGIKMMHTGGHSYGQSIVIIESNEEKAVHMSDIFPTHAHNNPLWVCAYDDYPMQSIREKERLIPYFIRNDYWFLYYHDNKYFAVKYENDGKTIKKKIER</sequence>
<comment type="similarity">
    <text evidence="1">Belongs to the metallo-beta-lactamase superfamily.</text>
</comment>
<evidence type="ECO:0000256" key="2">
    <source>
        <dbReference type="ARBA" id="ARBA00022723"/>
    </source>
</evidence>
<evidence type="ECO:0000313" key="7">
    <source>
        <dbReference type="EMBL" id="TGE16927.1"/>
    </source>
</evidence>
<reference evidence="7 9" key="2">
    <citation type="submission" date="2019-04" db="EMBL/GenBank/DDBJ databases">
        <title>Genomic characterization of Staphylococcus petrasii strains.</title>
        <authorList>
            <person name="Vrbovska V."/>
            <person name="Kovarovic V."/>
            <person name="Maslanova I."/>
            <person name="Indrakova A."/>
            <person name="Petras P."/>
            <person name="Sedo O."/>
            <person name="Svec P."/>
            <person name="Fisarova L."/>
            <person name="Sedlacek I."/>
            <person name="Doskar J."/>
            <person name="Pantucek R."/>
        </authorList>
    </citation>
    <scope>NUCLEOTIDE SEQUENCE [LARGE SCALE GENOMIC DNA]</scope>
    <source>
        <strain evidence="7 9">P5404</strain>
    </source>
</reference>
<accession>A0A380G113</accession>
<proteinExistence type="inferred from homology"/>
<keyword evidence="3" id="KW-0378">Hydrolase</keyword>
<dbReference type="GO" id="GO:0016787">
    <property type="term" value="F:hydrolase activity"/>
    <property type="evidence" value="ECO:0007669"/>
    <property type="project" value="UniProtKB-KW"/>
</dbReference>
<reference evidence="6 8" key="1">
    <citation type="submission" date="2018-06" db="EMBL/GenBank/DDBJ databases">
        <authorList>
            <consortium name="Pathogen Informatics"/>
            <person name="Doyle S."/>
        </authorList>
    </citation>
    <scope>NUCLEOTIDE SEQUENCE [LARGE SCALE GENOMIC DNA]</scope>
    <source>
        <strain evidence="6 8">NCTC13830</strain>
    </source>
</reference>
<dbReference type="OrthoDB" id="9802897at2"/>
<dbReference type="Pfam" id="PF00753">
    <property type="entry name" value="Lactamase_B"/>
    <property type="match status" value="1"/>
</dbReference>
<dbReference type="SUPFAM" id="SSF56281">
    <property type="entry name" value="Metallo-hydrolase/oxidoreductase"/>
    <property type="match status" value="1"/>
</dbReference>
<feature type="domain" description="Metallo-beta-lactamase" evidence="5">
    <location>
        <begin position="47"/>
        <end position="244"/>
    </location>
</feature>
<keyword evidence="9" id="KW-1185">Reference proteome</keyword>
<evidence type="ECO:0000313" key="6">
    <source>
        <dbReference type="EMBL" id="SUM43943.1"/>
    </source>
</evidence>
<dbReference type="InterPro" id="IPR051013">
    <property type="entry name" value="MBL_superfamily_lactonases"/>
</dbReference>
<keyword evidence="4" id="KW-0862">Zinc</keyword>
<dbReference type="Proteomes" id="UP000297598">
    <property type="component" value="Unassembled WGS sequence"/>
</dbReference>
<evidence type="ECO:0000313" key="8">
    <source>
        <dbReference type="Proteomes" id="UP000254047"/>
    </source>
</evidence>
<evidence type="ECO:0000259" key="5">
    <source>
        <dbReference type="SMART" id="SM00849"/>
    </source>
</evidence>
<evidence type="ECO:0000256" key="3">
    <source>
        <dbReference type="ARBA" id="ARBA00022801"/>
    </source>
</evidence>
<evidence type="ECO:0000256" key="1">
    <source>
        <dbReference type="ARBA" id="ARBA00007749"/>
    </source>
</evidence>
<name>A0A380G113_9STAP</name>
<dbReference type="PANTHER" id="PTHR42978">
    <property type="entry name" value="QUORUM-QUENCHING LACTONASE YTNP-RELATED-RELATED"/>
    <property type="match status" value="1"/>
</dbReference>
<dbReference type="GO" id="GO:0046872">
    <property type="term" value="F:metal ion binding"/>
    <property type="evidence" value="ECO:0007669"/>
    <property type="project" value="UniProtKB-KW"/>
</dbReference>
<dbReference type="EMBL" id="UHDO01000001">
    <property type="protein sequence ID" value="SUM43943.1"/>
    <property type="molecule type" value="Genomic_DNA"/>
</dbReference>
<dbReference type="EMBL" id="SRLS01000011">
    <property type="protein sequence ID" value="TGE16927.1"/>
    <property type="molecule type" value="Genomic_DNA"/>
</dbReference>
<dbReference type="Gene3D" id="3.60.15.10">
    <property type="entry name" value="Ribonuclease Z/Hydroxyacylglutathione hydrolase-like"/>
    <property type="match status" value="1"/>
</dbReference>
<dbReference type="InterPro" id="IPR036866">
    <property type="entry name" value="RibonucZ/Hydroxyglut_hydro"/>
</dbReference>
<gene>
    <name evidence="6" type="primary">ytnP</name>
    <name evidence="7" type="ORF">BJR09_08235</name>
    <name evidence="6" type="ORF">NCTC13830_01329</name>
</gene>